<feature type="region of interest" description="Disordered" evidence="1">
    <location>
        <begin position="1"/>
        <end position="83"/>
    </location>
</feature>
<dbReference type="PANTHER" id="PTHR28244">
    <property type="entry name" value="RNA POLYMERASE I-SPECIFIC TRANSCRIPTION INITIATION FACTOR RRN11"/>
    <property type="match status" value="1"/>
</dbReference>
<comment type="caution">
    <text evidence="3">The sequence shown here is derived from an EMBL/GenBank/DDBJ whole genome shotgun (WGS) entry which is preliminary data.</text>
</comment>
<protein>
    <submittedName>
        <fullName evidence="3">Extracellular mutant protein 11-domain-containing protein</fullName>
    </submittedName>
</protein>
<feature type="compositionally biased region" description="Polar residues" evidence="1">
    <location>
        <begin position="1"/>
        <end position="15"/>
    </location>
</feature>
<dbReference type="GO" id="GO:0042790">
    <property type="term" value="P:nucleolar large rRNA transcription by RNA polymerase I"/>
    <property type="evidence" value="ECO:0007669"/>
    <property type="project" value="TreeGrafter"/>
</dbReference>
<dbReference type="InterPro" id="IPR029178">
    <property type="entry name" value="Ecm11_C"/>
</dbReference>
<dbReference type="EMBL" id="MCFJ01000008">
    <property type="protein sequence ID" value="ORY62983.1"/>
    <property type="molecule type" value="Genomic_DNA"/>
</dbReference>
<dbReference type="GO" id="GO:0017025">
    <property type="term" value="F:TBP-class protein binding"/>
    <property type="evidence" value="ECO:0007669"/>
    <property type="project" value="TreeGrafter"/>
</dbReference>
<feature type="region of interest" description="Disordered" evidence="1">
    <location>
        <begin position="220"/>
        <end position="276"/>
    </location>
</feature>
<reference evidence="3 4" key="1">
    <citation type="submission" date="2016-07" db="EMBL/GenBank/DDBJ databases">
        <title>Pervasive Adenine N6-methylation of Active Genes in Fungi.</title>
        <authorList>
            <consortium name="DOE Joint Genome Institute"/>
            <person name="Mondo S.J."/>
            <person name="Dannebaum R.O."/>
            <person name="Kuo R.C."/>
            <person name="Labutti K."/>
            <person name="Haridas S."/>
            <person name="Kuo A."/>
            <person name="Salamov A."/>
            <person name="Ahrendt S.R."/>
            <person name="Lipzen A."/>
            <person name="Sullivan W."/>
            <person name="Andreopoulos W.B."/>
            <person name="Clum A."/>
            <person name="Lindquist E."/>
            <person name="Daum C."/>
            <person name="Ramamoorthy G.K."/>
            <person name="Gryganskyi A."/>
            <person name="Culley D."/>
            <person name="Magnuson J.K."/>
            <person name="James T.Y."/>
            <person name="O'Malley M.A."/>
            <person name="Stajich J.E."/>
            <person name="Spatafora J.W."/>
            <person name="Visel A."/>
            <person name="Grigoriev I.V."/>
        </authorList>
    </citation>
    <scope>NUCLEOTIDE SEQUENCE [LARGE SCALE GENOMIC DNA]</scope>
    <source>
        <strain evidence="3 4">CBS 129021</strain>
    </source>
</reference>
<feature type="region of interest" description="Disordered" evidence="1">
    <location>
        <begin position="313"/>
        <end position="385"/>
    </location>
</feature>
<keyword evidence="4" id="KW-1185">Reference proteome</keyword>
<feature type="compositionally biased region" description="Acidic residues" evidence="1">
    <location>
        <begin position="317"/>
        <end position="329"/>
    </location>
</feature>
<feature type="region of interest" description="Disordered" evidence="1">
    <location>
        <begin position="191"/>
        <end position="210"/>
    </location>
</feature>
<evidence type="ECO:0000313" key="3">
    <source>
        <dbReference type="EMBL" id="ORY62983.1"/>
    </source>
</evidence>
<dbReference type="InterPro" id="IPR053029">
    <property type="entry name" value="RNA_pol_I-specific_init_factor"/>
</dbReference>
<dbReference type="GO" id="GO:0070860">
    <property type="term" value="C:RNA polymerase I core factor complex"/>
    <property type="evidence" value="ECO:0007669"/>
    <property type="project" value="TreeGrafter"/>
</dbReference>
<dbReference type="GeneID" id="63780145"/>
<feature type="domain" description="Extracellular mutant protein 11 C-terminal" evidence="2">
    <location>
        <begin position="398"/>
        <end position="529"/>
    </location>
</feature>
<dbReference type="AlphaFoldDB" id="A0A1Y2DUN3"/>
<name>A0A1Y2DUN3_9PEZI</name>
<evidence type="ECO:0000313" key="4">
    <source>
        <dbReference type="Proteomes" id="UP000193689"/>
    </source>
</evidence>
<evidence type="ECO:0000259" key="2">
    <source>
        <dbReference type="Pfam" id="PF15463"/>
    </source>
</evidence>
<dbReference type="STRING" id="1141098.A0A1Y2DUN3"/>
<dbReference type="RefSeq" id="XP_040714640.1">
    <property type="nucleotide sequence ID" value="XM_040863933.1"/>
</dbReference>
<dbReference type="GO" id="GO:0001164">
    <property type="term" value="F:RNA polymerase I core promoter sequence-specific DNA binding"/>
    <property type="evidence" value="ECO:0007669"/>
    <property type="project" value="TreeGrafter"/>
</dbReference>
<sequence>MHAWVTSNGGHSSQPIAHAPAAYGGAVTSPTREQGRQSQSPPSQRSSPHQPKYQSRAPIVNSNNTRHIAAAAARLPTRSGAGRLGHLREASLNMERSRTNSADPNPVHVSHKQRPFWEESTVDGSLFSDTASNIESRAGAQLGLPTFQDKDPKPRDKPRHRSTRRAADELEQAMPFTIGDNGMIDVVKTPLHRSSSTPEPRLRGSSKGASQGLELYVEDTPSQAGLEKSPPRTLNHHRAQMPLRTTQRTSFPDRTSYPTAQNEMSSPPDHAYQTPGAGLTEILSDDVEHLRATDHDPHRSTMFENIDTPIASHPESEAAESEAENDEDPQLTPKQATRKPQEVNRLLFGRGGKGVHSLHESAMPRSKPENRHSVPKKRQLEPDPMVEQNAANMDAKLDYNDGELAAMRYEDLKQQEFDYDPAQVEAQSVDLPPQGTLPEKLRYFQDKGQETQAVFFSKMSLKDWDESGDWFLERFGDIVNRLKEARLAKRQTVEAFEDEIAERESAVRNKVHVIGRTLTDLKSEGEGLMRGKDID</sequence>
<dbReference type="OrthoDB" id="5346740at2759"/>
<proteinExistence type="predicted"/>
<dbReference type="PANTHER" id="PTHR28244:SF3">
    <property type="entry name" value="EXTRACELLULAR MUTANT PROTEIN 11 C-TERMINAL DOMAIN-CONTAINING PROTEIN"/>
    <property type="match status" value="1"/>
</dbReference>
<feature type="compositionally biased region" description="Low complexity" evidence="1">
    <location>
        <begin position="36"/>
        <end position="51"/>
    </location>
</feature>
<organism evidence="3 4">
    <name type="scientific">Pseudomassariella vexata</name>
    <dbReference type="NCBI Taxonomy" id="1141098"/>
    <lineage>
        <taxon>Eukaryota</taxon>
        <taxon>Fungi</taxon>
        <taxon>Dikarya</taxon>
        <taxon>Ascomycota</taxon>
        <taxon>Pezizomycotina</taxon>
        <taxon>Sordariomycetes</taxon>
        <taxon>Xylariomycetidae</taxon>
        <taxon>Amphisphaeriales</taxon>
        <taxon>Pseudomassariaceae</taxon>
        <taxon>Pseudomassariella</taxon>
    </lineage>
</organism>
<dbReference type="Proteomes" id="UP000193689">
    <property type="component" value="Unassembled WGS sequence"/>
</dbReference>
<dbReference type="InParanoid" id="A0A1Y2DUN3"/>
<accession>A0A1Y2DUN3</accession>
<dbReference type="Pfam" id="PF15463">
    <property type="entry name" value="ECM11"/>
    <property type="match status" value="1"/>
</dbReference>
<feature type="compositionally biased region" description="Polar residues" evidence="1">
    <location>
        <begin position="243"/>
        <end position="265"/>
    </location>
</feature>
<gene>
    <name evidence="3" type="ORF">BCR38DRAFT_485757</name>
</gene>
<feature type="region of interest" description="Disordered" evidence="1">
    <location>
        <begin position="137"/>
        <end position="170"/>
    </location>
</feature>
<evidence type="ECO:0000256" key="1">
    <source>
        <dbReference type="SAM" id="MobiDB-lite"/>
    </source>
</evidence>